<dbReference type="InterPro" id="IPR001036">
    <property type="entry name" value="Acrflvin-R"/>
</dbReference>
<dbReference type="Gene3D" id="3.30.70.1440">
    <property type="entry name" value="Multidrug efflux transporter AcrB pore domain"/>
    <property type="match status" value="1"/>
</dbReference>
<dbReference type="Pfam" id="PF00873">
    <property type="entry name" value="ACR_tran"/>
    <property type="match status" value="1"/>
</dbReference>
<protein>
    <submittedName>
        <fullName evidence="2">Acriflavine resistance protein B</fullName>
    </submittedName>
</protein>
<feature type="transmembrane region" description="Helical" evidence="1">
    <location>
        <begin position="987"/>
        <end position="1016"/>
    </location>
</feature>
<dbReference type="PRINTS" id="PR00702">
    <property type="entry name" value="ACRIFLAVINRP"/>
</dbReference>
<comment type="caution">
    <text evidence="2">The sequence shown here is derived from an EMBL/GenBank/DDBJ whole genome shotgun (WGS) entry which is preliminary data.</text>
</comment>
<dbReference type="SUPFAM" id="SSF82714">
    <property type="entry name" value="Multidrug efflux transporter AcrB TolC docking domain, DN and DC subdomains"/>
    <property type="match status" value="2"/>
</dbReference>
<keyword evidence="1" id="KW-0472">Membrane</keyword>
<gene>
    <name evidence="2" type="ORF">DEM34_08125</name>
</gene>
<feature type="transmembrane region" description="Helical" evidence="1">
    <location>
        <begin position="915"/>
        <end position="936"/>
    </location>
</feature>
<dbReference type="RefSeq" id="WP_109678076.1">
    <property type="nucleotide sequence ID" value="NZ_CP086615.1"/>
</dbReference>
<sequence>MTPSELAFRWRPLVYLVTAVLMAVGAWSYFTLPAQEDPKITIREAVVTTHYPGLSASRVERLITKTLEEAIRQVPEVEAIRSTSLPGTSLIHAEVDDRYFDLDPIWQDLRNRVDAARAELPEGTGRPRVNDDFGDVAVLTAALTADSGFSWGERLDIAQHLRDMLYAVPGTHRIDLLGVQPERVYVETDDSRLAELGLSPGDIDRAVSRHNTIRPGGELDTGKRSFPIEPTGNFPDVGALGDTLVRLPAGELMPLRDVADIRRGPVDPPEPKAYFNGEPAIVFAFSMADGERVLEYGPRLRAALEEAEATLPVGYALEVVTYQPEAVERAVYGVTASVLQTLAIVLAVVVLFLGLRTGLIVGSIVPAVMLITLAVMGFAGMPLERMSLATLVIALGLLVDNGIVVAEDFKRRLELGQGRDAALHGVGRELALPLLSATLTTILVFLPLMLAEHEAGEYTRAISLVILISLSTSWLLAMTVTPSLCHRFIREPVPGEAAARRDPSRWLFRGLGDGYEWLLRRILRHRTAFLSLMLLLLGGSAVAFSQLPQKFFPDSDRPQVLVYLDLPADVTRRTTDRTLQDVMAVLGDRERFPQIERFAAYAGSGGPRFVLSLTPIDPVPNRAFLVLDVGSHAEVAPTVDELRRLFAERFPQLSAQVTGMFLGPSDSSVLEVQVKGPDAGHIYRTAGRIERILAQVPGTIDIRSDWENRLQRVVVDVDETRARRAGVTAEDVARSLEGHYSGRMVSALREGDELIPIVTRAVGAGRDDLQRLHTVSVFAAEGEAVVPLTQVADVHLRADWARIAREDMVRTVTVSARNTRMAAEDLAPEVAGALDALRAELPPGHGIEFDGVVAESAEGRAALAANLPLAIGGMALLLVAQFNGYLRPLIIVLTIPLLAIGAVLGLHLLRAPFGFMPLLGLYALAGILINNAIVLIDRIDIERAAGGTGDFEALIAACVRRLRPILMTTITTLLGLLPLIIAEDALFYGLAAVLACGLAVGTMLTLGVVPVLYSLVFRIPPS</sequence>
<dbReference type="Gene3D" id="1.20.1640.10">
    <property type="entry name" value="Multidrug efflux transporter AcrB transmembrane domain"/>
    <property type="match status" value="2"/>
</dbReference>
<feature type="transmembrane region" description="Helical" evidence="1">
    <location>
        <begin position="359"/>
        <end position="380"/>
    </location>
</feature>
<feature type="transmembrane region" description="Helical" evidence="1">
    <location>
        <begin position="964"/>
        <end position="981"/>
    </location>
</feature>
<evidence type="ECO:0000313" key="3">
    <source>
        <dbReference type="Proteomes" id="UP000245474"/>
    </source>
</evidence>
<dbReference type="PANTHER" id="PTHR32063">
    <property type="match status" value="1"/>
</dbReference>
<dbReference type="PANTHER" id="PTHR32063:SF18">
    <property type="entry name" value="CATION EFFLUX SYSTEM PROTEIN"/>
    <property type="match status" value="1"/>
</dbReference>
<evidence type="ECO:0000313" key="2">
    <source>
        <dbReference type="EMBL" id="PWG63521.1"/>
    </source>
</evidence>
<feature type="transmembrane region" description="Helical" evidence="1">
    <location>
        <begin position="12"/>
        <end position="30"/>
    </location>
</feature>
<keyword evidence="1" id="KW-1133">Transmembrane helix</keyword>
<dbReference type="GO" id="GO:0042910">
    <property type="term" value="F:xenobiotic transmembrane transporter activity"/>
    <property type="evidence" value="ECO:0007669"/>
    <property type="project" value="TreeGrafter"/>
</dbReference>
<feature type="transmembrane region" description="Helical" evidence="1">
    <location>
        <begin position="330"/>
        <end position="352"/>
    </location>
</feature>
<proteinExistence type="predicted"/>
<dbReference type="GO" id="GO:0005886">
    <property type="term" value="C:plasma membrane"/>
    <property type="evidence" value="ECO:0007669"/>
    <property type="project" value="TreeGrafter"/>
</dbReference>
<feature type="transmembrane region" description="Helical" evidence="1">
    <location>
        <begin position="889"/>
        <end position="909"/>
    </location>
</feature>
<accession>A0A2U2N2Q9</accession>
<dbReference type="InterPro" id="IPR027463">
    <property type="entry name" value="AcrB_DN_DC_subdom"/>
</dbReference>
<dbReference type="EMBL" id="QFFI01000010">
    <property type="protein sequence ID" value="PWG63521.1"/>
    <property type="molecule type" value="Genomic_DNA"/>
</dbReference>
<feature type="transmembrane region" description="Helical" evidence="1">
    <location>
        <begin position="863"/>
        <end position="882"/>
    </location>
</feature>
<evidence type="ECO:0000256" key="1">
    <source>
        <dbReference type="SAM" id="Phobius"/>
    </source>
</evidence>
<dbReference type="Proteomes" id="UP000245474">
    <property type="component" value="Unassembled WGS sequence"/>
</dbReference>
<dbReference type="SUPFAM" id="SSF82693">
    <property type="entry name" value="Multidrug efflux transporter AcrB pore domain, PN1, PN2, PC1 and PC2 subdomains"/>
    <property type="match status" value="2"/>
</dbReference>
<feature type="transmembrane region" description="Helical" evidence="1">
    <location>
        <begin position="528"/>
        <end position="547"/>
    </location>
</feature>
<keyword evidence="3" id="KW-1185">Reference proteome</keyword>
<feature type="transmembrane region" description="Helical" evidence="1">
    <location>
        <begin position="386"/>
        <end position="409"/>
    </location>
</feature>
<name>A0A2U2N2Q9_9GAMM</name>
<reference evidence="2 3" key="1">
    <citation type="submission" date="2018-05" db="EMBL/GenBank/DDBJ databases">
        <title>Spiribacter halobius sp. nov., a moderately halophilic bacterium isolated from marine solar saltern.</title>
        <authorList>
            <person name="Zheng W.-S."/>
            <person name="Lu D.-C."/>
            <person name="Du Z.-J."/>
        </authorList>
    </citation>
    <scope>NUCLEOTIDE SEQUENCE [LARGE SCALE GENOMIC DNA]</scope>
    <source>
        <strain evidence="2 3">E85</strain>
    </source>
</reference>
<feature type="transmembrane region" description="Helical" evidence="1">
    <location>
        <begin position="430"/>
        <end position="449"/>
    </location>
</feature>
<dbReference type="OrthoDB" id="9757940at2"/>
<organism evidence="2 3">
    <name type="scientific">Sediminicurvatus halobius</name>
    <dbReference type="NCBI Taxonomy" id="2182432"/>
    <lineage>
        <taxon>Bacteria</taxon>
        <taxon>Pseudomonadati</taxon>
        <taxon>Pseudomonadota</taxon>
        <taxon>Gammaproteobacteria</taxon>
        <taxon>Chromatiales</taxon>
        <taxon>Ectothiorhodospiraceae</taxon>
        <taxon>Sediminicurvatus</taxon>
    </lineage>
</organism>
<dbReference type="Gene3D" id="3.30.2090.10">
    <property type="entry name" value="Multidrug efflux transporter AcrB TolC docking domain, DN and DC subdomains"/>
    <property type="match status" value="2"/>
</dbReference>
<dbReference type="Gene3D" id="3.30.70.1320">
    <property type="entry name" value="Multidrug efflux transporter AcrB pore domain like"/>
    <property type="match status" value="1"/>
</dbReference>
<keyword evidence="1" id="KW-0812">Transmembrane</keyword>
<dbReference type="AlphaFoldDB" id="A0A2U2N2Q9"/>
<dbReference type="Gene3D" id="3.30.70.1430">
    <property type="entry name" value="Multidrug efflux transporter AcrB pore domain"/>
    <property type="match status" value="2"/>
</dbReference>
<feature type="transmembrane region" description="Helical" evidence="1">
    <location>
        <begin position="461"/>
        <end position="480"/>
    </location>
</feature>
<dbReference type="SUPFAM" id="SSF82866">
    <property type="entry name" value="Multidrug efflux transporter AcrB transmembrane domain"/>
    <property type="match status" value="2"/>
</dbReference>